<sequence length="250" mass="28696">MTAEIDKSRYDEDGFVVVRQWLSPGEFAELRDHVDRYIREVVPGLPDADAFYEDRSRPETLKQLQRMEQDSFFADYRHHPAWKAIAEGLLGEPAHADGVEWFNKPIGTHHVTPPHQDNFYFCLRPPQVLTVWLALDPVDEENGCLRYVRGSQRRGIRPHRRTSTLGFSQEVADYGDADRADEVAVPLQPGDVVIHHGDTIHRADANRSATRHRRSFAMVFKGLSCRRDEAAYARYLEAAKTLRQEMGLKS</sequence>
<dbReference type="AlphaFoldDB" id="A0AAU7CL60"/>
<evidence type="ECO:0000313" key="1">
    <source>
        <dbReference type="EMBL" id="XBH06139.1"/>
    </source>
</evidence>
<name>A0AAU7CL60_9BACT</name>
<proteinExistence type="predicted"/>
<gene>
    <name evidence="1" type="ORF">V5E97_08905</name>
</gene>
<dbReference type="RefSeq" id="WP_406698991.1">
    <property type="nucleotide sequence ID" value="NZ_CP155447.1"/>
</dbReference>
<dbReference type="EMBL" id="CP155447">
    <property type="protein sequence ID" value="XBH06139.1"/>
    <property type="molecule type" value="Genomic_DNA"/>
</dbReference>
<dbReference type="Pfam" id="PF05721">
    <property type="entry name" value="PhyH"/>
    <property type="match status" value="1"/>
</dbReference>
<keyword evidence="1" id="KW-0223">Dioxygenase</keyword>
<dbReference type="InterPro" id="IPR008775">
    <property type="entry name" value="Phytyl_CoA_dOase-like"/>
</dbReference>
<keyword evidence="1" id="KW-0560">Oxidoreductase</keyword>
<dbReference type="SUPFAM" id="SSF51197">
    <property type="entry name" value="Clavaminate synthase-like"/>
    <property type="match status" value="1"/>
</dbReference>
<dbReference type="GO" id="GO:0005506">
    <property type="term" value="F:iron ion binding"/>
    <property type="evidence" value="ECO:0007669"/>
    <property type="project" value="UniProtKB-ARBA"/>
</dbReference>
<dbReference type="PANTHER" id="PTHR20883">
    <property type="entry name" value="PHYTANOYL-COA DIOXYGENASE DOMAIN CONTAINING 1"/>
    <property type="match status" value="1"/>
</dbReference>
<accession>A0AAU7CL60</accession>
<reference evidence="1" key="1">
    <citation type="submission" date="2024-05" db="EMBL/GenBank/DDBJ databases">
        <title>Planctomycetes of the genus Singulisphaera possess chitinolytic capabilities.</title>
        <authorList>
            <person name="Ivanova A."/>
        </authorList>
    </citation>
    <scope>NUCLEOTIDE SEQUENCE</scope>
    <source>
        <strain evidence="1">Ch08T</strain>
    </source>
</reference>
<protein>
    <submittedName>
        <fullName evidence="1">Phytanoyl-CoA dioxygenase family protein</fullName>
    </submittedName>
</protein>
<organism evidence="1">
    <name type="scientific">Singulisphaera sp. Ch08</name>
    <dbReference type="NCBI Taxonomy" id="3120278"/>
    <lineage>
        <taxon>Bacteria</taxon>
        <taxon>Pseudomonadati</taxon>
        <taxon>Planctomycetota</taxon>
        <taxon>Planctomycetia</taxon>
        <taxon>Isosphaerales</taxon>
        <taxon>Isosphaeraceae</taxon>
        <taxon>Singulisphaera</taxon>
    </lineage>
</organism>
<dbReference type="PANTHER" id="PTHR20883:SF46">
    <property type="entry name" value="PHYTANOYL-COA HYDROXYLASE"/>
    <property type="match status" value="1"/>
</dbReference>
<dbReference type="GO" id="GO:0016706">
    <property type="term" value="F:2-oxoglutarate-dependent dioxygenase activity"/>
    <property type="evidence" value="ECO:0007669"/>
    <property type="project" value="UniProtKB-ARBA"/>
</dbReference>
<dbReference type="Gene3D" id="2.60.120.620">
    <property type="entry name" value="q2cbj1_9rhob like domain"/>
    <property type="match status" value="1"/>
</dbReference>